<dbReference type="GO" id="GO:0010181">
    <property type="term" value="F:FMN binding"/>
    <property type="evidence" value="ECO:0007669"/>
    <property type="project" value="InterPro"/>
</dbReference>
<dbReference type="GO" id="GO:0016491">
    <property type="term" value="F:oxidoreductase activity"/>
    <property type="evidence" value="ECO:0007669"/>
    <property type="project" value="UniProtKB-KW"/>
</dbReference>
<dbReference type="InterPro" id="IPR013785">
    <property type="entry name" value="Aldolase_TIM"/>
</dbReference>
<dbReference type="STRING" id="137733.SAMN05421767_10173"/>
<dbReference type="OrthoDB" id="9806724at2"/>
<evidence type="ECO:0000256" key="2">
    <source>
        <dbReference type="ARBA" id="ARBA00023002"/>
    </source>
</evidence>
<evidence type="ECO:0000256" key="1">
    <source>
        <dbReference type="ARBA" id="ARBA00022630"/>
    </source>
</evidence>
<dbReference type="SUPFAM" id="SSF51395">
    <property type="entry name" value="FMN-linked oxidoreductases"/>
    <property type="match status" value="1"/>
</dbReference>
<dbReference type="EMBL" id="FOGF01000001">
    <property type="protein sequence ID" value="SEQ54531.1"/>
    <property type="molecule type" value="Genomic_DNA"/>
</dbReference>
<evidence type="ECO:0000313" key="5">
    <source>
        <dbReference type="Proteomes" id="UP000198556"/>
    </source>
</evidence>
<gene>
    <name evidence="4" type="ORF">SAMN05421767_10173</name>
</gene>
<dbReference type="Gene3D" id="3.20.20.70">
    <property type="entry name" value="Aldolase class I"/>
    <property type="match status" value="1"/>
</dbReference>
<protein>
    <submittedName>
        <fullName evidence="4">2,4-dienoyl-CoA reductase</fullName>
    </submittedName>
</protein>
<dbReference type="InterPro" id="IPR051799">
    <property type="entry name" value="NADH_flavin_oxidoreductase"/>
</dbReference>
<dbReference type="PANTHER" id="PTHR43656">
    <property type="entry name" value="BINDING OXIDOREDUCTASE, PUTATIVE (AFU_ORTHOLOGUE AFUA_2G08260)-RELATED"/>
    <property type="match status" value="1"/>
</dbReference>
<dbReference type="Pfam" id="PF00724">
    <property type="entry name" value="Oxidored_FMN"/>
    <property type="match status" value="1"/>
</dbReference>
<keyword evidence="5" id="KW-1185">Reference proteome</keyword>
<dbReference type="PANTHER" id="PTHR43656:SF2">
    <property type="entry name" value="BINDING OXIDOREDUCTASE, PUTATIVE (AFU_ORTHOLOGUE AFUA_2G08260)-RELATED"/>
    <property type="match status" value="1"/>
</dbReference>
<organism evidence="4 5">
    <name type="scientific">Granulicatella balaenopterae</name>
    <dbReference type="NCBI Taxonomy" id="137733"/>
    <lineage>
        <taxon>Bacteria</taxon>
        <taxon>Bacillati</taxon>
        <taxon>Bacillota</taxon>
        <taxon>Bacilli</taxon>
        <taxon>Lactobacillales</taxon>
        <taxon>Carnobacteriaceae</taxon>
        <taxon>Granulicatella</taxon>
    </lineage>
</organism>
<feature type="domain" description="NADH:flavin oxidoreductase/NADH oxidase N-terminal" evidence="3">
    <location>
        <begin position="5"/>
        <end position="344"/>
    </location>
</feature>
<name>A0A1H9GWR8_9LACT</name>
<proteinExistence type="predicted"/>
<keyword evidence="1" id="KW-0285">Flavoprotein</keyword>
<accession>A0A1H9GWR8</accession>
<dbReference type="AlphaFoldDB" id="A0A1H9GWR8"/>
<sequence>MTEGKLFQALQLPNGVVLKNRFVLSPMITNSSTQEGFVTQADIDYAYRRADAAALQITGAAYIEEYGQLFEYGFSSAKDEDIVGLTELAKAMKAKGAKAILQLTHAGRFASHSLKKYGFVYGPSAMKLQSPIVHEVKELTHKHIQQLVIDYQNATSRAIKAGFDGVEISSAQRLLMQAFFSPFSNKRHDEYGRDSLENRARFALEVLRGVNDVIKKEAPKGFILGFRATPEETRGSQVGYSVEEFITLVEWILELADIQYLAIASWGHNVFRNRVRAKGAYEGQLVTEIIWRHFFGRLPIMATGGINTPEKVAEALKYADFVGSASPLVVDPEFLQKMETGRQSEINFKIKFEDLASLKIPEASFKDIVPLMDYGESIPKESRELFRSLITNYHKESLL</sequence>
<keyword evidence="2" id="KW-0560">Oxidoreductase</keyword>
<dbReference type="InterPro" id="IPR001155">
    <property type="entry name" value="OxRdtase_FMN_N"/>
</dbReference>
<evidence type="ECO:0000313" key="4">
    <source>
        <dbReference type="EMBL" id="SEQ54531.1"/>
    </source>
</evidence>
<reference evidence="4 5" key="1">
    <citation type="submission" date="2016-10" db="EMBL/GenBank/DDBJ databases">
        <authorList>
            <person name="de Groot N.N."/>
        </authorList>
    </citation>
    <scope>NUCLEOTIDE SEQUENCE [LARGE SCALE GENOMIC DNA]</scope>
    <source>
        <strain evidence="4 5">DSM 15827</strain>
    </source>
</reference>
<evidence type="ECO:0000259" key="3">
    <source>
        <dbReference type="Pfam" id="PF00724"/>
    </source>
</evidence>
<dbReference type="Proteomes" id="UP000198556">
    <property type="component" value="Unassembled WGS sequence"/>
</dbReference>